<reference evidence="5" key="3">
    <citation type="submission" date="2025-09" db="UniProtKB">
        <authorList>
            <consortium name="Ensembl"/>
        </authorList>
    </citation>
    <scope>IDENTIFICATION</scope>
</reference>
<dbReference type="SMART" id="SM00406">
    <property type="entry name" value="IGv"/>
    <property type="match status" value="1"/>
</dbReference>
<dbReference type="SUPFAM" id="SSF48726">
    <property type="entry name" value="Immunoglobulin"/>
    <property type="match status" value="1"/>
</dbReference>
<dbReference type="SMART" id="SM00409">
    <property type="entry name" value="IG"/>
    <property type="match status" value="1"/>
</dbReference>
<dbReference type="AlphaFoldDB" id="A0A8C4RGE7"/>
<dbReference type="Gene3D" id="2.60.40.10">
    <property type="entry name" value="Immunoglobulins"/>
    <property type="match status" value="1"/>
</dbReference>
<organism evidence="5 6">
    <name type="scientific">Erpetoichthys calabaricus</name>
    <name type="common">Rope fish</name>
    <name type="synonym">Calamoichthys calabaricus</name>
    <dbReference type="NCBI Taxonomy" id="27687"/>
    <lineage>
        <taxon>Eukaryota</taxon>
        <taxon>Metazoa</taxon>
        <taxon>Chordata</taxon>
        <taxon>Craniata</taxon>
        <taxon>Vertebrata</taxon>
        <taxon>Euteleostomi</taxon>
        <taxon>Actinopterygii</taxon>
        <taxon>Polypteriformes</taxon>
        <taxon>Polypteridae</taxon>
        <taxon>Erpetoichthys</taxon>
    </lineage>
</organism>
<reference evidence="5" key="1">
    <citation type="submission" date="2021-06" db="EMBL/GenBank/DDBJ databases">
        <authorList>
            <consortium name="Wellcome Sanger Institute Data Sharing"/>
        </authorList>
    </citation>
    <scope>NUCLEOTIDE SEQUENCE [LARGE SCALE GENOMIC DNA]</scope>
</reference>
<dbReference type="InterPro" id="IPR050199">
    <property type="entry name" value="IgHV"/>
</dbReference>
<dbReference type="PANTHER" id="PTHR23266">
    <property type="entry name" value="IMMUNOGLOBULIN HEAVY CHAIN"/>
    <property type="match status" value="1"/>
</dbReference>
<proteinExistence type="predicted"/>
<protein>
    <recommendedName>
        <fullName evidence="4">Ig-like domain-containing protein</fullName>
    </recommendedName>
</protein>
<keyword evidence="6" id="KW-1185">Reference proteome</keyword>
<dbReference type="Ensembl" id="ENSECRT00000001122.1">
    <property type="protein sequence ID" value="ENSECRP00000001100.1"/>
    <property type="gene ID" value="ENSECRG00000000757.1"/>
</dbReference>
<dbReference type="InterPro" id="IPR007110">
    <property type="entry name" value="Ig-like_dom"/>
</dbReference>
<keyword evidence="3" id="KW-1280">Immunoglobulin</keyword>
<dbReference type="GO" id="GO:0019814">
    <property type="term" value="C:immunoglobulin complex"/>
    <property type="evidence" value="ECO:0007669"/>
    <property type="project" value="UniProtKB-KW"/>
</dbReference>
<evidence type="ECO:0000259" key="4">
    <source>
        <dbReference type="PROSITE" id="PS50835"/>
    </source>
</evidence>
<feature type="domain" description="Ig-like" evidence="4">
    <location>
        <begin position="1"/>
        <end position="93"/>
    </location>
</feature>
<dbReference type="GeneTree" id="ENSGT00940000163847"/>
<keyword evidence="1" id="KW-0391">Immunity</keyword>
<accession>A0A8C4RGE7</accession>
<evidence type="ECO:0000256" key="2">
    <source>
        <dbReference type="ARBA" id="ARBA00023130"/>
    </source>
</evidence>
<evidence type="ECO:0000256" key="3">
    <source>
        <dbReference type="ARBA" id="ARBA00043265"/>
    </source>
</evidence>
<dbReference type="PROSITE" id="PS50835">
    <property type="entry name" value="IG_LIKE"/>
    <property type="match status" value="1"/>
</dbReference>
<dbReference type="InterPro" id="IPR013783">
    <property type="entry name" value="Ig-like_fold"/>
</dbReference>
<dbReference type="GO" id="GO:0005576">
    <property type="term" value="C:extracellular region"/>
    <property type="evidence" value="ECO:0007669"/>
    <property type="project" value="UniProtKB-ARBA"/>
</dbReference>
<sequence length="117" mass="13366">EIILSQSDPQQVKPGENLQLKCAVKGFAVSSYYMSWIRQAPGKALEWLISYYSPGDEYVASTIKGRFTASKDSSNFYFQMNNLRVDDTAVYYCARNTVNYFQQYSFSTINSLNSSVY</sequence>
<dbReference type="InterPro" id="IPR036179">
    <property type="entry name" value="Ig-like_dom_sf"/>
</dbReference>
<evidence type="ECO:0000256" key="1">
    <source>
        <dbReference type="ARBA" id="ARBA00022859"/>
    </source>
</evidence>
<reference evidence="5" key="2">
    <citation type="submission" date="2025-08" db="UniProtKB">
        <authorList>
            <consortium name="Ensembl"/>
        </authorList>
    </citation>
    <scope>IDENTIFICATION</scope>
</reference>
<evidence type="ECO:0000313" key="5">
    <source>
        <dbReference type="Ensembl" id="ENSECRP00000001100.1"/>
    </source>
</evidence>
<evidence type="ECO:0000313" key="6">
    <source>
        <dbReference type="Proteomes" id="UP000694620"/>
    </source>
</evidence>
<dbReference type="Pfam" id="PF07686">
    <property type="entry name" value="V-set"/>
    <property type="match status" value="1"/>
</dbReference>
<dbReference type="InterPro" id="IPR013106">
    <property type="entry name" value="Ig_V-set"/>
</dbReference>
<dbReference type="InterPro" id="IPR003599">
    <property type="entry name" value="Ig_sub"/>
</dbReference>
<dbReference type="GO" id="GO:0002250">
    <property type="term" value="P:adaptive immune response"/>
    <property type="evidence" value="ECO:0007669"/>
    <property type="project" value="UniProtKB-KW"/>
</dbReference>
<keyword evidence="2" id="KW-1064">Adaptive immunity</keyword>
<name>A0A8C4RGE7_ERPCA</name>
<dbReference type="FunFam" id="2.60.40.10:FF:001594">
    <property type="entry name" value="Immunoglobulin heavy variable 9-4"/>
    <property type="match status" value="1"/>
</dbReference>
<dbReference type="Proteomes" id="UP000694620">
    <property type="component" value="Chromosome 2"/>
</dbReference>